<evidence type="ECO:0000313" key="3">
    <source>
        <dbReference type="Proteomes" id="UP000540191"/>
    </source>
</evidence>
<evidence type="ECO:0008006" key="4">
    <source>
        <dbReference type="Google" id="ProtNLM"/>
    </source>
</evidence>
<evidence type="ECO:0000256" key="1">
    <source>
        <dbReference type="SAM" id="MobiDB-lite"/>
    </source>
</evidence>
<keyword evidence="3" id="KW-1185">Reference proteome</keyword>
<feature type="region of interest" description="Disordered" evidence="1">
    <location>
        <begin position="663"/>
        <end position="706"/>
    </location>
</feature>
<evidence type="ECO:0000313" key="2">
    <source>
        <dbReference type="EMBL" id="MBB4736133.1"/>
    </source>
</evidence>
<proteinExistence type="predicted"/>
<dbReference type="RefSeq" id="WP_184241771.1">
    <property type="nucleotide sequence ID" value="NZ_JACHNA010000001.1"/>
</dbReference>
<organism evidence="2 3">
    <name type="scientific">Micrococcus cohnii</name>
    <dbReference type="NCBI Taxonomy" id="993416"/>
    <lineage>
        <taxon>Bacteria</taxon>
        <taxon>Bacillati</taxon>
        <taxon>Actinomycetota</taxon>
        <taxon>Actinomycetes</taxon>
        <taxon>Micrococcales</taxon>
        <taxon>Micrococcaceae</taxon>
        <taxon>Micrococcus</taxon>
    </lineage>
</organism>
<accession>A0A7W7GPW9</accession>
<feature type="compositionally biased region" description="Polar residues" evidence="1">
    <location>
        <begin position="329"/>
        <end position="338"/>
    </location>
</feature>
<name>A0A7W7GPW9_9MICC</name>
<gene>
    <name evidence="2" type="ORF">HDA30_001641</name>
</gene>
<dbReference type="EMBL" id="JACHNA010000001">
    <property type="protein sequence ID" value="MBB4736133.1"/>
    <property type="molecule type" value="Genomic_DNA"/>
</dbReference>
<feature type="region of interest" description="Disordered" evidence="1">
    <location>
        <begin position="328"/>
        <end position="347"/>
    </location>
</feature>
<dbReference type="Proteomes" id="UP000540191">
    <property type="component" value="Unassembled WGS sequence"/>
</dbReference>
<comment type="caution">
    <text evidence="2">The sequence shown here is derived from an EMBL/GenBank/DDBJ whole genome shotgun (WGS) entry which is preliminary data.</text>
</comment>
<reference evidence="2 3" key="1">
    <citation type="submission" date="2020-08" db="EMBL/GenBank/DDBJ databases">
        <title>Sequencing the genomes of 1000 actinobacteria strains.</title>
        <authorList>
            <person name="Klenk H.-P."/>
        </authorList>
    </citation>
    <scope>NUCLEOTIDE SEQUENCE [LARGE SCALE GENOMIC DNA]</scope>
    <source>
        <strain evidence="2 3">DSM 23974</strain>
    </source>
</reference>
<protein>
    <recommendedName>
        <fullName evidence="4">Alpha/beta hydrolase</fullName>
    </recommendedName>
</protein>
<dbReference type="AlphaFoldDB" id="A0A7W7GPW9"/>
<sequence>MTTAISEVPAIDVAPTALTDAADRISAAGRALNIAQDDALASWRGLRTSFHSSEFENRVWEGLDLVTRPVSDWESSMNSCQSAVDTFAATASMLKLTQASLETERAALVLASATAASPEAKAAVESRIQAFNSACTDLETDWHAAQEDLASALRGISGGENGDLPLGAGETFDGGPLDWSTVYGDVTADRGEDAWMLLSGMDRQERQRWLEEHPYTARVLAGRGVKDFLDAPTDSARVRDVQRFLTSHDPAANASDVDQMTTLWDGLTDEEQQQLLWQYPAVFGNLNGVPFNSRGEVNQVTVHGARQETQAKIDALEDRIASLRRTERTSTGAMGHTTQEGREAGRRADELEKQLEDARVVLAGLEDADAAYGRPHHLTAASGVEPGYDTLFLDTSGTGTIVTARGSVSSQTTHIMGFTPGTTTTLKSAKGYNGALDQMDGNAPVSTYSIYWAGTELPPTVPDNLDGRYNREGGPRLAAFDRSLELQTAGQDARKVWASHSAGSAMTGTAERHGMKLDAHVYVAPAGPGQGVDRTVDALAHDSGDPSAQMGNPEAERYLIQNPKDVISLAQGYTPAQSAVGGQTVYDSQGFVGGSSNPRWVFDDVVELESGVAFGADGSRTSVVGDGDHGGHSDYLQGDTLALRNINGVLEEHDVYPELGIESDWRPFDEDDPVRARPEEFRRPDDFPHTALDDAYRESTGKERPR</sequence>